<keyword evidence="8" id="KW-1185">Reference proteome</keyword>
<keyword evidence="3 4" id="KW-0539">Nucleus</keyword>
<dbReference type="GO" id="GO:0000981">
    <property type="term" value="F:DNA-binding transcription factor activity, RNA polymerase II-specific"/>
    <property type="evidence" value="ECO:0007669"/>
    <property type="project" value="TreeGrafter"/>
</dbReference>
<evidence type="ECO:0000259" key="6">
    <source>
        <dbReference type="PROSITE" id="PS50071"/>
    </source>
</evidence>
<evidence type="ECO:0000313" key="8">
    <source>
        <dbReference type="Proteomes" id="UP000663828"/>
    </source>
</evidence>
<keyword evidence="1 4" id="KW-0238">DNA-binding</keyword>
<accession>A0A816DRN4</accession>
<sequence>MHSIYEYTSSDLSDLDICNTSSSHSPERFTVTTTSTPCSTYRPRINFHSIESLAASSVTSFSSPCQKQDAFIFYAQNFFEHVTISLSCLCLESTVHASKNQARKPRRKLSDWQVWYLNQIYGQNRYPSAHEQEEIAARLLLPTSSVRIWFQNHRARYGKS</sequence>
<reference evidence="7" key="1">
    <citation type="submission" date="2021-02" db="EMBL/GenBank/DDBJ databases">
        <authorList>
            <person name="Nowell W R."/>
        </authorList>
    </citation>
    <scope>NUCLEOTIDE SEQUENCE</scope>
</reference>
<dbReference type="Gene3D" id="1.10.10.60">
    <property type="entry name" value="Homeodomain-like"/>
    <property type="match status" value="1"/>
</dbReference>
<dbReference type="AlphaFoldDB" id="A0A816DRN4"/>
<keyword evidence="2 4" id="KW-0371">Homeobox</keyword>
<organism evidence="7 8">
    <name type="scientific">Adineta ricciae</name>
    <name type="common">Rotifer</name>
    <dbReference type="NCBI Taxonomy" id="249248"/>
    <lineage>
        <taxon>Eukaryota</taxon>
        <taxon>Metazoa</taxon>
        <taxon>Spiralia</taxon>
        <taxon>Gnathifera</taxon>
        <taxon>Rotifera</taxon>
        <taxon>Eurotatoria</taxon>
        <taxon>Bdelloidea</taxon>
        <taxon>Adinetida</taxon>
        <taxon>Adinetidae</taxon>
        <taxon>Adineta</taxon>
    </lineage>
</organism>
<evidence type="ECO:0000256" key="3">
    <source>
        <dbReference type="ARBA" id="ARBA00023242"/>
    </source>
</evidence>
<evidence type="ECO:0000256" key="4">
    <source>
        <dbReference type="PROSITE-ProRule" id="PRU00108"/>
    </source>
</evidence>
<dbReference type="GO" id="GO:0005634">
    <property type="term" value="C:nucleus"/>
    <property type="evidence" value="ECO:0007669"/>
    <property type="project" value="UniProtKB-SubCell"/>
</dbReference>
<dbReference type="PANTHER" id="PTHR24327:SF41">
    <property type="entry name" value="BRAIN-SPECIFIC HOMEOBOX PROTEIN"/>
    <property type="match status" value="1"/>
</dbReference>
<dbReference type="SMART" id="SM00389">
    <property type="entry name" value="HOX"/>
    <property type="match status" value="1"/>
</dbReference>
<dbReference type="InterPro" id="IPR050460">
    <property type="entry name" value="Distal-less_Homeobox_TF"/>
</dbReference>
<dbReference type="CDD" id="cd00086">
    <property type="entry name" value="homeodomain"/>
    <property type="match status" value="1"/>
</dbReference>
<dbReference type="Proteomes" id="UP000663828">
    <property type="component" value="Unassembled WGS sequence"/>
</dbReference>
<proteinExistence type="predicted"/>
<dbReference type="PROSITE" id="PS50071">
    <property type="entry name" value="HOMEOBOX_2"/>
    <property type="match status" value="1"/>
</dbReference>
<dbReference type="SUPFAM" id="SSF46689">
    <property type="entry name" value="Homeodomain-like"/>
    <property type="match status" value="1"/>
</dbReference>
<evidence type="ECO:0000256" key="2">
    <source>
        <dbReference type="ARBA" id="ARBA00023155"/>
    </source>
</evidence>
<dbReference type="GO" id="GO:0000978">
    <property type="term" value="F:RNA polymerase II cis-regulatory region sequence-specific DNA binding"/>
    <property type="evidence" value="ECO:0007669"/>
    <property type="project" value="TreeGrafter"/>
</dbReference>
<feature type="domain" description="Homeobox" evidence="6">
    <location>
        <begin position="100"/>
        <end position="160"/>
    </location>
</feature>
<name>A0A816DRN4_ADIRI</name>
<dbReference type="InterPro" id="IPR001356">
    <property type="entry name" value="HD"/>
</dbReference>
<comment type="subcellular location">
    <subcellularLocation>
        <location evidence="4 5">Nucleus</location>
    </subcellularLocation>
</comment>
<gene>
    <name evidence="7" type="ORF">XAT740_LOCUS52806</name>
</gene>
<dbReference type="PANTHER" id="PTHR24327">
    <property type="entry name" value="HOMEOBOX PROTEIN"/>
    <property type="match status" value="1"/>
</dbReference>
<evidence type="ECO:0000313" key="7">
    <source>
        <dbReference type="EMBL" id="CAF1638035.1"/>
    </source>
</evidence>
<protein>
    <recommendedName>
        <fullName evidence="6">Homeobox domain-containing protein</fullName>
    </recommendedName>
</protein>
<evidence type="ECO:0000256" key="1">
    <source>
        <dbReference type="ARBA" id="ARBA00023125"/>
    </source>
</evidence>
<dbReference type="EMBL" id="CAJNOR010008822">
    <property type="protein sequence ID" value="CAF1638035.1"/>
    <property type="molecule type" value="Genomic_DNA"/>
</dbReference>
<evidence type="ECO:0000256" key="5">
    <source>
        <dbReference type="RuleBase" id="RU000682"/>
    </source>
</evidence>
<dbReference type="InterPro" id="IPR009057">
    <property type="entry name" value="Homeodomain-like_sf"/>
</dbReference>
<comment type="caution">
    <text evidence="7">The sequence shown here is derived from an EMBL/GenBank/DDBJ whole genome shotgun (WGS) entry which is preliminary data.</text>
</comment>
<dbReference type="Pfam" id="PF00046">
    <property type="entry name" value="Homeodomain"/>
    <property type="match status" value="1"/>
</dbReference>